<reference evidence="2" key="1">
    <citation type="submission" date="2024-07" db="EMBL/GenBank/DDBJ databases">
        <title>Two chromosome-level genome assemblies of Korean endemic species Abeliophyllum distichum and Forsythia ovata (Oleaceae).</title>
        <authorList>
            <person name="Jang H."/>
        </authorList>
    </citation>
    <scope>NUCLEOTIDE SEQUENCE [LARGE SCALE GENOMIC DNA]</scope>
</reference>
<protein>
    <submittedName>
        <fullName evidence="1">Uncharacterized protein</fullName>
    </submittedName>
</protein>
<dbReference type="AlphaFoldDB" id="A0ABD1QRP0"/>
<proteinExistence type="predicted"/>
<comment type="caution">
    <text evidence="1">The sequence shown here is derived from an EMBL/GenBank/DDBJ whole genome shotgun (WGS) entry which is preliminary data.</text>
</comment>
<dbReference type="EMBL" id="JBFOLJ010000014">
    <property type="protein sequence ID" value="KAL2478866.1"/>
    <property type="molecule type" value="Genomic_DNA"/>
</dbReference>
<name>A0ABD1QRP0_9LAMI</name>
<dbReference type="Proteomes" id="UP001604277">
    <property type="component" value="Unassembled WGS sequence"/>
</dbReference>
<sequence>MNPHLSWPIVTLPMNASKNSQYLQSNPSAVSAIPTSVCFTVPTTMVTNSNDHVHQFSRLTKLGLPFEFSHVADKIGNIKQQKVEHKRDGGCCCSLVAAFSLRCH</sequence>
<accession>A0ABD1QRP0</accession>
<gene>
    <name evidence="1" type="ORF">Fot_47880</name>
</gene>
<organism evidence="1 2">
    <name type="scientific">Forsythia ovata</name>
    <dbReference type="NCBI Taxonomy" id="205694"/>
    <lineage>
        <taxon>Eukaryota</taxon>
        <taxon>Viridiplantae</taxon>
        <taxon>Streptophyta</taxon>
        <taxon>Embryophyta</taxon>
        <taxon>Tracheophyta</taxon>
        <taxon>Spermatophyta</taxon>
        <taxon>Magnoliopsida</taxon>
        <taxon>eudicotyledons</taxon>
        <taxon>Gunneridae</taxon>
        <taxon>Pentapetalae</taxon>
        <taxon>asterids</taxon>
        <taxon>lamiids</taxon>
        <taxon>Lamiales</taxon>
        <taxon>Oleaceae</taxon>
        <taxon>Forsythieae</taxon>
        <taxon>Forsythia</taxon>
    </lineage>
</organism>
<evidence type="ECO:0000313" key="1">
    <source>
        <dbReference type="EMBL" id="KAL2478866.1"/>
    </source>
</evidence>
<keyword evidence="2" id="KW-1185">Reference proteome</keyword>
<evidence type="ECO:0000313" key="2">
    <source>
        <dbReference type="Proteomes" id="UP001604277"/>
    </source>
</evidence>